<protein>
    <submittedName>
        <fullName evidence="2">Uncharacterized protein</fullName>
    </submittedName>
</protein>
<organism evidence="2">
    <name type="scientific">Bigelowiella natans</name>
    <name type="common">Pedinomonas minutissima</name>
    <name type="synonym">Chlorarachnion sp. (strain CCMP621)</name>
    <dbReference type="NCBI Taxonomy" id="227086"/>
    <lineage>
        <taxon>Eukaryota</taxon>
        <taxon>Sar</taxon>
        <taxon>Rhizaria</taxon>
        <taxon>Cercozoa</taxon>
        <taxon>Chlorarachniophyceae</taxon>
        <taxon>Bigelowiella</taxon>
    </lineage>
</organism>
<feature type="region of interest" description="Disordered" evidence="1">
    <location>
        <begin position="205"/>
        <end position="280"/>
    </location>
</feature>
<feature type="compositionally biased region" description="Gly residues" evidence="1">
    <location>
        <begin position="216"/>
        <end position="232"/>
    </location>
</feature>
<name>A0A6U3EQF0_BIGNA</name>
<gene>
    <name evidence="2" type="ORF">BIGN1055_LOCUS1119</name>
</gene>
<dbReference type="PROSITE" id="PS50216">
    <property type="entry name" value="DHHC"/>
    <property type="match status" value="1"/>
</dbReference>
<feature type="compositionally biased region" description="Low complexity" evidence="1">
    <location>
        <begin position="233"/>
        <end position="242"/>
    </location>
</feature>
<accession>A0A6U3EQF0</accession>
<reference evidence="2" key="1">
    <citation type="submission" date="2021-01" db="EMBL/GenBank/DDBJ databases">
        <authorList>
            <person name="Corre E."/>
            <person name="Pelletier E."/>
            <person name="Niang G."/>
            <person name="Scheremetjew M."/>
            <person name="Finn R."/>
            <person name="Kale V."/>
            <person name="Holt S."/>
            <person name="Cochrane G."/>
            <person name="Meng A."/>
            <person name="Brown T."/>
            <person name="Cohen L."/>
        </authorList>
    </citation>
    <scope>NUCLEOTIDE SEQUENCE</scope>
    <source>
        <strain evidence="2">CCMP1258.1</strain>
    </source>
</reference>
<feature type="compositionally biased region" description="Low complexity" evidence="1">
    <location>
        <begin position="266"/>
        <end position="280"/>
    </location>
</feature>
<feature type="compositionally biased region" description="Basic and acidic residues" evidence="1">
    <location>
        <begin position="88"/>
        <end position="102"/>
    </location>
</feature>
<feature type="compositionally biased region" description="Low complexity" evidence="1">
    <location>
        <begin position="118"/>
        <end position="134"/>
    </location>
</feature>
<evidence type="ECO:0000313" key="2">
    <source>
        <dbReference type="EMBL" id="CAD9580697.1"/>
    </source>
</evidence>
<feature type="compositionally biased region" description="Low complexity" evidence="1">
    <location>
        <begin position="164"/>
        <end position="173"/>
    </location>
</feature>
<dbReference type="EMBL" id="HBHA01001766">
    <property type="protein sequence ID" value="CAD9580697.1"/>
    <property type="molecule type" value="Transcribed_RNA"/>
</dbReference>
<feature type="region of interest" description="Disordered" evidence="1">
    <location>
        <begin position="60"/>
        <end position="193"/>
    </location>
</feature>
<evidence type="ECO:0000256" key="1">
    <source>
        <dbReference type="SAM" id="MobiDB-lite"/>
    </source>
</evidence>
<sequence>MTSSAESNGAMTLLQAARSLETWNRRRNDHVQQQLKRHHYNSTRLEIMGNEMKRGRWGYDHPLHEQQGRSRRPLSYPSVSQSQYPLDWEARKTRQNSGERRIRSGMKRARDVNMYTHNNNGVNGVTEVVSSSFDSSRRFPPKRIARPTSMSSQTRHLSGRPFPSSQTSSSSSSGAWESKKGYHHPSSSSLTAMQDRSLRARILKESDDENSWSSENGGGGPSSGDSGGGGTSGNSRGTRSSGQTVGKSTSKNRADDLLQIEMTDPSEISRTSGSSASTWSTLSNESKLDFNFQTLASMGIKEVSSSCMKDNMINVCISDIPKRFTCHACTNQVALDMVLKHNNKYPCEGRLAVGQCDQVHSYSFCRGAIHSQDVGPLRHCTSCKRCMPLHSKHCNKCNKCYVFGSSSLKKIPRCPCEGHEENLVIDEGCHVA</sequence>
<dbReference type="AlphaFoldDB" id="A0A6U3EQF0"/>
<proteinExistence type="predicted"/>